<dbReference type="RefSeq" id="WP_038087965.1">
    <property type="nucleotide sequence ID" value="NZ_JMIR01000013.1"/>
</dbReference>
<dbReference type="Proteomes" id="UP000027931">
    <property type="component" value="Unassembled WGS sequence"/>
</dbReference>
<accession>A0A074MBC3</accession>
<evidence type="ECO:0000313" key="3">
    <source>
        <dbReference type="EMBL" id="KEO83237.1"/>
    </source>
</evidence>
<evidence type="ECO:0000256" key="1">
    <source>
        <dbReference type="SAM" id="MobiDB-lite"/>
    </source>
</evidence>
<evidence type="ECO:0008006" key="5">
    <source>
        <dbReference type="Google" id="ProtNLM"/>
    </source>
</evidence>
<reference evidence="3 4" key="1">
    <citation type="journal article" date="2013" name="Int. J. Syst. Evol. Microbiol.">
        <title>Tumebacillus flagellatus sp. nov., an alpha-amylase/pullulanase-producing bacterium isolated from cassava wastewater.</title>
        <authorList>
            <person name="Wang Q."/>
            <person name="Xie N."/>
            <person name="Qin Y."/>
            <person name="Shen N."/>
            <person name="Zhu J."/>
            <person name="Mi H."/>
            <person name="Huang R."/>
        </authorList>
    </citation>
    <scope>NUCLEOTIDE SEQUENCE [LARGE SCALE GENOMIC DNA]</scope>
    <source>
        <strain evidence="3 4">GST4</strain>
    </source>
</reference>
<organism evidence="3 4">
    <name type="scientific">Tumebacillus flagellatus</name>
    <dbReference type="NCBI Taxonomy" id="1157490"/>
    <lineage>
        <taxon>Bacteria</taxon>
        <taxon>Bacillati</taxon>
        <taxon>Bacillota</taxon>
        <taxon>Bacilli</taxon>
        <taxon>Bacillales</taxon>
        <taxon>Alicyclobacillaceae</taxon>
        <taxon>Tumebacillus</taxon>
    </lineage>
</organism>
<gene>
    <name evidence="3" type="ORF">EL26_11135</name>
</gene>
<dbReference type="EMBL" id="JMIR01000013">
    <property type="protein sequence ID" value="KEO83237.1"/>
    <property type="molecule type" value="Genomic_DNA"/>
</dbReference>
<feature type="region of interest" description="Disordered" evidence="1">
    <location>
        <begin position="47"/>
        <end position="75"/>
    </location>
</feature>
<evidence type="ECO:0000256" key="2">
    <source>
        <dbReference type="SAM" id="SignalP"/>
    </source>
</evidence>
<name>A0A074MBC3_9BACL</name>
<keyword evidence="2" id="KW-0732">Signal</keyword>
<feature type="signal peptide" evidence="2">
    <location>
        <begin position="1"/>
        <end position="23"/>
    </location>
</feature>
<evidence type="ECO:0000313" key="4">
    <source>
        <dbReference type="Proteomes" id="UP000027931"/>
    </source>
</evidence>
<comment type="caution">
    <text evidence="3">The sequence shown here is derived from an EMBL/GenBank/DDBJ whole genome shotgun (WGS) entry which is preliminary data.</text>
</comment>
<dbReference type="AlphaFoldDB" id="A0A074MBC3"/>
<protein>
    <recommendedName>
        <fullName evidence="5">Secreted protein</fullName>
    </recommendedName>
</protein>
<keyword evidence="4" id="KW-1185">Reference proteome</keyword>
<proteinExistence type="predicted"/>
<sequence length="75" mass="8108">MKKLLASLSVVALLFAFAPHPHVENVARWAYPDLEFAAFNPSLAEMTAEQTTEQTGTTIDSDTTSSTTDSVDATF</sequence>
<feature type="chain" id="PRO_5001697119" description="Secreted protein" evidence="2">
    <location>
        <begin position="24"/>
        <end position="75"/>
    </location>
</feature>